<dbReference type="Proteomes" id="UP001239445">
    <property type="component" value="Unassembled WGS sequence"/>
</dbReference>
<proteinExistence type="inferred from homology"/>
<feature type="region of interest" description="Disordered" evidence="6">
    <location>
        <begin position="1"/>
        <end position="38"/>
    </location>
</feature>
<sequence length="438" mass="48905">MGDSGSKKRKSSEDASSQTKKSKVGSKSKSGSGTVRELQISKLVRPPLATPVLAVTEGSTLTDVVFRPYDRFQNPKRKNKGPPAETALHSTSHQFVDYTGREDRLKGTETALRHFIGILDPNTGKMELVESRRMLVRGSARARKASDEAFKAPAARQAHFDMKTELGEAFGTRKAKKALKSVTENTLVASGDPSKMGTGDVVLMDTIKDATENMATREDLQAAIEDARPVPRGHYDAEVIQDVYIPTEIIGAEILNAIPVLEWQEAVKAKEPINVPSRFVAHRINRVAHNENATQRLKVMRYLLCMIIFLATARPGKERGTKSIAKRDMLRTSMPGTPDVVIESIRRKFSDNGVMRKAHIDLLMTHICVFACLIDNYEVNTMDLREDLKMEPKVLNQYFMEIGARITQSKKAGKQEHIAKLMLPLQFPQVRQARQSKR</sequence>
<dbReference type="InterPro" id="IPR009668">
    <property type="entry name" value="RNA_pol-assoc_fac_A49-like"/>
</dbReference>
<evidence type="ECO:0000256" key="2">
    <source>
        <dbReference type="ARBA" id="ARBA00009430"/>
    </source>
</evidence>
<keyword evidence="4" id="KW-0804">Transcription</keyword>
<keyword evidence="3 7" id="KW-0240">DNA-directed RNA polymerase</keyword>
<dbReference type="EMBL" id="MU839832">
    <property type="protein sequence ID" value="KAK1756161.1"/>
    <property type="molecule type" value="Genomic_DNA"/>
</dbReference>
<comment type="similarity">
    <text evidence="2">Belongs to the eukaryotic RPA49/POLR1E RNA polymerase subunit family.</text>
</comment>
<dbReference type="PANTHER" id="PTHR14440">
    <property type="entry name" value="DNA-DIRECTED RNA POLYMERASE I SUBUNIT RPA49"/>
    <property type="match status" value="1"/>
</dbReference>
<dbReference type="GO" id="GO:0003677">
    <property type="term" value="F:DNA binding"/>
    <property type="evidence" value="ECO:0007669"/>
    <property type="project" value="InterPro"/>
</dbReference>
<gene>
    <name evidence="7" type="ORF">QBC47DRAFT_379273</name>
</gene>
<comment type="subcellular location">
    <subcellularLocation>
        <location evidence="1">Nucleus</location>
        <location evidence="1">Nucleolus</location>
    </subcellularLocation>
</comment>
<name>A0AAJ0F5V7_9PEZI</name>
<keyword evidence="5" id="KW-0539">Nucleus</keyword>
<evidence type="ECO:0000256" key="1">
    <source>
        <dbReference type="ARBA" id="ARBA00004604"/>
    </source>
</evidence>
<accession>A0AAJ0F5V7</accession>
<dbReference type="Pfam" id="PF06870">
    <property type="entry name" value="RNA_pol_I_A49"/>
    <property type="match status" value="1"/>
</dbReference>
<evidence type="ECO:0000256" key="4">
    <source>
        <dbReference type="ARBA" id="ARBA00023163"/>
    </source>
</evidence>
<dbReference type="GO" id="GO:0005730">
    <property type="term" value="C:nucleolus"/>
    <property type="evidence" value="ECO:0007669"/>
    <property type="project" value="UniProtKB-SubCell"/>
</dbReference>
<organism evidence="7 8">
    <name type="scientific">Echria macrotheca</name>
    <dbReference type="NCBI Taxonomy" id="438768"/>
    <lineage>
        <taxon>Eukaryota</taxon>
        <taxon>Fungi</taxon>
        <taxon>Dikarya</taxon>
        <taxon>Ascomycota</taxon>
        <taxon>Pezizomycotina</taxon>
        <taxon>Sordariomycetes</taxon>
        <taxon>Sordariomycetidae</taxon>
        <taxon>Sordariales</taxon>
        <taxon>Schizotheciaceae</taxon>
        <taxon>Echria</taxon>
    </lineage>
</organism>
<dbReference type="AlphaFoldDB" id="A0AAJ0F5V7"/>
<keyword evidence="8" id="KW-1185">Reference proteome</keyword>
<protein>
    <submittedName>
        <fullName evidence="7">DNA-directed RNA polymerase I subunit rpa49</fullName>
    </submittedName>
</protein>
<evidence type="ECO:0000256" key="6">
    <source>
        <dbReference type="SAM" id="MobiDB-lite"/>
    </source>
</evidence>
<comment type="caution">
    <text evidence="7">The sequence shown here is derived from an EMBL/GenBank/DDBJ whole genome shotgun (WGS) entry which is preliminary data.</text>
</comment>
<dbReference type="GO" id="GO:0000428">
    <property type="term" value="C:DNA-directed RNA polymerase complex"/>
    <property type="evidence" value="ECO:0007669"/>
    <property type="project" value="UniProtKB-KW"/>
</dbReference>
<evidence type="ECO:0000313" key="8">
    <source>
        <dbReference type="Proteomes" id="UP001239445"/>
    </source>
</evidence>
<reference evidence="7" key="1">
    <citation type="submission" date="2023-06" db="EMBL/GenBank/DDBJ databases">
        <title>Genome-scale phylogeny and comparative genomics of the fungal order Sordariales.</title>
        <authorList>
            <consortium name="Lawrence Berkeley National Laboratory"/>
            <person name="Hensen N."/>
            <person name="Bonometti L."/>
            <person name="Westerberg I."/>
            <person name="Brannstrom I.O."/>
            <person name="Guillou S."/>
            <person name="Cros-Aarteil S."/>
            <person name="Calhoun S."/>
            <person name="Haridas S."/>
            <person name="Kuo A."/>
            <person name="Mondo S."/>
            <person name="Pangilinan J."/>
            <person name="Riley R."/>
            <person name="Labutti K."/>
            <person name="Andreopoulos B."/>
            <person name="Lipzen A."/>
            <person name="Chen C."/>
            <person name="Yanf M."/>
            <person name="Daum C."/>
            <person name="Ng V."/>
            <person name="Clum A."/>
            <person name="Steindorff A."/>
            <person name="Ohm R."/>
            <person name="Martin F."/>
            <person name="Silar P."/>
            <person name="Natvig D."/>
            <person name="Lalanne C."/>
            <person name="Gautier V."/>
            <person name="Ament-Velasquez S.L."/>
            <person name="Kruys A."/>
            <person name="Hutchinson M.I."/>
            <person name="Powell A.J."/>
            <person name="Barry K."/>
            <person name="Miller A.N."/>
            <person name="Grigoriev I.V."/>
            <person name="Debuchy R."/>
            <person name="Gladieux P."/>
            <person name="Thoren M.H."/>
            <person name="Johannesson H."/>
        </authorList>
    </citation>
    <scope>NUCLEOTIDE SEQUENCE</scope>
    <source>
        <strain evidence="7">PSN4</strain>
    </source>
</reference>
<evidence type="ECO:0000256" key="3">
    <source>
        <dbReference type="ARBA" id="ARBA00022478"/>
    </source>
</evidence>
<dbReference type="GO" id="GO:0006351">
    <property type="term" value="P:DNA-templated transcription"/>
    <property type="evidence" value="ECO:0007669"/>
    <property type="project" value="InterPro"/>
</dbReference>
<evidence type="ECO:0000313" key="7">
    <source>
        <dbReference type="EMBL" id="KAK1756161.1"/>
    </source>
</evidence>
<evidence type="ECO:0000256" key="5">
    <source>
        <dbReference type="ARBA" id="ARBA00023242"/>
    </source>
</evidence>